<keyword evidence="5" id="KW-0378">Hydrolase</keyword>
<dbReference type="InterPro" id="IPR005238">
    <property type="entry name" value="ComB-like"/>
</dbReference>
<comment type="cofactor">
    <cofactor evidence="1">
        <name>Mg(2+)</name>
        <dbReference type="ChEBI" id="CHEBI:18420"/>
    </cofactor>
</comment>
<gene>
    <name evidence="8" type="ORF">KDA27_05045</name>
</gene>
<protein>
    <recommendedName>
        <fullName evidence="4">Probable 2-phosphosulfolactate phosphatase</fullName>
        <ecNumber evidence="3">3.1.3.71</ecNumber>
    </recommendedName>
</protein>
<organism evidence="8 9">
    <name type="scientific">Eiseniibacteriota bacterium</name>
    <dbReference type="NCBI Taxonomy" id="2212470"/>
    <lineage>
        <taxon>Bacteria</taxon>
        <taxon>Candidatus Eiseniibacteriota</taxon>
    </lineage>
</organism>
<dbReference type="EMBL" id="JAGQHS010000016">
    <property type="protein sequence ID" value="MCA9755147.1"/>
    <property type="molecule type" value="Genomic_DNA"/>
</dbReference>
<evidence type="ECO:0000256" key="3">
    <source>
        <dbReference type="ARBA" id="ARBA00012953"/>
    </source>
</evidence>
<dbReference type="Gene3D" id="3.90.1560.10">
    <property type="entry name" value="ComB-like"/>
    <property type="match status" value="1"/>
</dbReference>
<evidence type="ECO:0000256" key="6">
    <source>
        <dbReference type="ARBA" id="ARBA00022842"/>
    </source>
</evidence>
<comment type="similarity">
    <text evidence="2">Belongs to the ComB family.</text>
</comment>
<dbReference type="InterPro" id="IPR036702">
    <property type="entry name" value="ComB-like_sf"/>
</dbReference>
<evidence type="ECO:0000256" key="5">
    <source>
        <dbReference type="ARBA" id="ARBA00022801"/>
    </source>
</evidence>
<dbReference type="PANTHER" id="PTHR37311:SF1">
    <property type="entry name" value="2-PHOSPHOSULFOLACTATE PHOSPHATASE-RELATED"/>
    <property type="match status" value="1"/>
</dbReference>
<comment type="caution">
    <text evidence="8">The sequence shown here is derived from an EMBL/GenBank/DDBJ whole genome shotgun (WGS) entry which is preliminary data.</text>
</comment>
<dbReference type="Proteomes" id="UP000739538">
    <property type="component" value="Unassembled WGS sequence"/>
</dbReference>
<reference evidence="8" key="2">
    <citation type="journal article" date="2021" name="Microbiome">
        <title>Successional dynamics and alternative stable states in a saline activated sludge microbial community over 9 years.</title>
        <authorList>
            <person name="Wang Y."/>
            <person name="Ye J."/>
            <person name="Ju F."/>
            <person name="Liu L."/>
            <person name="Boyd J.A."/>
            <person name="Deng Y."/>
            <person name="Parks D.H."/>
            <person name="Jiang X."/>
            <person name="Yin X."/>
            <person name="Woodcroft B.J."/>
            <person name="Tyson G.W."/>
            <person name="Hugenholtz P."/>
            <person name="Polz M.F."/>
            <person name="Zhang T."/>
        </authorList>
    </citation>
    <scope>NUCLEOTIDE SEQUENCE</scope>
    <source>
        <strain evidence="8">HKST-UBA02</strain>
    </source>
</reference>
<evidence type="ECO:0000256" key="4">
    <source>
        <dbReference type="ARBA" id="ARBA00021948"/>
    </source>
</evidence>
<proteinExistence type="inferred from homology"/>
<dbReference type="GO" id="GO:0000287">
    <property type="term" value="F:magnesium ion binding"/>
    <property type="evidence" value="ECO:0007669"/>
    <property type="project" value="InterPro"/>
</dbReference>
<name>A0A956N9P6_UNCEI</name>
<accession>A0A956N9P6</accession>
<dbReference type="PANTHER" id="PTHR37311">
    <property type="entry name" value="2-PHOSPHOSULFOLACTATE PHOSPHATASE-RELATED"/>
    <property type="match status" value="1"/>
</dbReference>
<dbReference type="EC" id="3.1.3.71" evidence="3"/>
<reference evidence="8" key="1">
    <citation type="submission" date="2020-04" db="EMBL/GenBank/DDBJ databases">
        <authorList>
            <person name="Zhang T."/>
        </authorList>
    </citation>
    <scope>NUCLEOTIDE SEQUENCE</scope>
    <source>
        <strain evidence="8">HKST-UBA02</strain>
    </source>
</reference>
<dbReference type="SUPFAM" id="SSF142823">
    <property type="entry name" value="ComB-like"/>
    <property type="match status" value="1"/>
</dbReference>
<evidence type="ECO:0000256" key="1">
    <source>
        <dbReference type="ARBA" id="ARBA00001946"/>
    </source>
</evidence>
<dbReference type="AlphaFoldDB" id="A0A956N9P6"/>
<evidence type="ECO:0000256" key="7">
    <source>
        <dbReference type="ARBA" id="ARBA00033711"/>
    </source>
</evidence>
<dbReference type="Pfam" id="PF04029">
    <property type="entry name" value="2-ph_phosp"/>
    <property type="match status" value="1"/>
</dbReference>
<dbReference type="GO" id="GO:0050545">
    <property type="term" value="F:sulfopyruvate decarboxylase activity"/>
    <property type="evidence" value="ECO:0007669"/>
    <property type="project" value="TreeGrafter"/>
</dbReference>
<sequence>MMRIDLFVTPQEIPLFYTKGRRVVIVDVLRAGTTLCYALQSGAEKIIPVDSIEEAKQILATLDRESSLLAGEQDGQKLEGFDLGNSPSEVQSAGLAGKTIVFVSDDVGPLLSRSMEAVEKLLLSFTNVGAVVDYLLDSGDQELTVICAGSGGRFAMEDALAAGMLIDRLGPVEDDSELNDAARACWILYLAHRRNLARAVRTSAAGRTLREKEADGDVSLALQVDSTPFVPLVRDGRIVRGTAE</sequence>
<evidence type="ECO:0000256" key="2">
    <source>
        <dbReference type="ARBA" id="ARBA00009997"/>
    </source>
</evidence>
<comment type="catalytic activity">
    <reaction evidence="7">
        <text>(2R)-O-phospho-3-sulfolactate + H2O = (2R)-3-sulfolactate + phosphate</text>
        <dbReference type="Rhea" id="RHEA:23416"/>
        <dbReference type="ChEBI" id="CHEBI:15377"/>
        <dbReference type="ChEBI" id="CHEBI:15597"/>
        <dbReference type="ChEBI" id="CHEBI:43474"/>
        <dbReference type="ChEBI" id="CHEBI:58738"/>
        <dbReference type="EC" id="3.1.3.71"/>
    </reaction>
</comment>
<dbReference type="GO" id="GO:0050532">
    <property type="term" value="F:2-phosphosulfolactate phosphatase activity"/>
    <property type="evidence" value="ECO:0007669"/>
    <property type="project" value="UniProtKB-EC"/>
</dbReference>
<evidence type="ECO:0000313" key="8">
    <source>
        <dbReference type="EMBL" id="MCA9755147.1"/>
    </source>
</evidence>
<evidence type="ECO:0000313" key="9">
    <source>
        <dbReference type="Proteomes" id="UP000739538"/>
    </source>
</evidence>
<keyword evidence="6" id="KW-0460">Magnesium</keyword>